<dbReference type="GO" id="GO:0000793">
    <property type="term" value="C:condensed chromosome"/>
    <property type="evidence" value="ECO:0000318"/>
    <property type="project" value="GO_Central"/>
</dbReference>
<feature type="compositionally biased region" description="Basic and acidic residues" evidence="2">
    <location>
        <begin position="737"/>
        <end position="749"/>
    </location>
</feature>
<dbReference type="RefSeq" id="XP_001580765.1">
    <property type="nucleotide sequence ID" value="XM_001580715.1"/>
</dbReference>
<feature type="coiled-coil region" evidence="1">
    <location>
        <begin position="160"/>
        <end position="215"/>
    </location>
</feature>
<keyword evidence="1" id="KW-0175">Coiled coil</keyword>
<keyword evidence="4" id="KW-1185">Reference proteome</keyword>
<dbReference type="KEGG" id="tva:5465309"/>
<dbReference type="EMBL" id="DS113204">
    <property type="protein sequence ID" value="EAY19779.1"/>
    <property type="molecule type" value="Genomic_DNA"/>
</dbReference>
<name>A2DIH5_TRIV3</name>
<feature type="coiled-coil region" evidence="1">
    <location>
        <begin position="86"/>
        <end position="113"/>
    </location>
</feature>
<accession>A2DIH5</accession>
<proteinExistence type="predicted"/>
<sequence length="858" mass="99934">MSTCSSNWSNSQGSHTKGDLLQIQEMKLQNEHLQARIEQLQNSLDTTNSQLRQALETASTVNPLHEENIALKLQLREATDNYTKTKNSFICQLAELNQKLDDEKSKNAKAVEEQAKEITKLKNYSNKTQKERDLVTDELITYKEQLADATTKVQKLVKHKAKARSMIDMLSNKIDQLESVTNELSTENDKLTAAKRSLETENAQLKDQIENLKQSDKHNTDTLHYAQTENKNLCSAIESLQEQFEIQKDDFTSIAEERDSLLQIIKKLHSAICYYENELDSLKQQNALLQDKSKKAAVKPQLFSDQFDITQITFPFDDDLKKQINTIIGFDHFQPMQKLQLIINEITKSLNNLQQKAKESTQNAETFENDNKILKENYNKSNILLSTLAREWKNLECNEEKIDAIEFCENDKNFLEFLAEEIPKIKELPEDAQNLLAEESANLRHEILENLSKKDKVYANLVSVVFLDNQRLRKQLEKVLASCNKKEQLMQTLESVGVEDVYDLPEIIKELQSQIDHLKDTRRELHVALVEARNALKERVTNDEQMQNQLNENKQKLSELYAENQRLKCEFERLHNNTSITMPIIPQTPTTKPVQIEPKYVKEENDDDELKLTLKNLHDTIKSKTEEIEKLKKTLKELTEEANLAKDDFKRHLKRKENEIQNLEMCLQKVTENLQKSKKKLKIEKQKIYNEHQNEVNQIVMNFEKAKQELNQSLTENKEKVEKLSSANSKIQNDLQAKQDESKSLKDENNSLITKVQNLENKLQLMNDQIAKEQKQNQANTTVKLLNQENLHQKETKELRMKYESEKKRMMDFITSHLGSLYGIIDFDYDENSISQLFIKIQNDLNKLKYFQDQATKL</sequence>
<evidence type="ECO:0000313" key="3">
    <source>
        <dbReference type="EMBL" id="EAY19779.1"/>
    </source>
</evidence>
<feature type="region of interest" description="Disordered" evidence="2">
    <location>
        <begin position="725"/>
        <end position="749"/>
    </location>
</feature>
<dbReference type="OrthoDB" id="10663965at2759"/>
<dbReference type="Proteomes" id="UP000001542">
    <property type="component" value="Unassembled WGS sequence"/>
</dbReference>
<evidence type="ECO:0000256" key="2">
    <source>
        <dbReference type="SAM" id="MobiDB-lite"/>
    </source>
</evidence>
<dbReference type="STRING" id="5722.A2DIH5"/>
<dbReference type="Gene3D" id="1.20.5.340">
    <property type="match status" value="1"/>
</dbReference>
<organism evidence="3 4">
    <name type="scientific">Trichomonas vaginalis (strain ATCC PRA-98 / G3)</name>
    <dbReference type="NCBI Taxonomy" id="412133"/>
    <lineage>
        <taxon>Eukaryota</taxon>
        <taxon>Metamonada</taxon>
        <taxon>Parabasalia</taxon>
        <taxon>Trichomonadida</taxon>
        <taxon>Trichomonadidae</taxon>
        <taxon>Trichomonas</taxon>
    </lineage>
</organism>
<protein>
    <submittedName>
        <fullName evidence="3">Uncharacterized protein</fullName>
    </submittedName>
</protein>
<dbReference type="InParanoid" id="A2DIH5"/>
<dbReference type="AlphaFoldDB" id="A2DIH5"/>
<feature type="compositionally biased region" description="Polar residues" evidence="2">
    <location>
        <begin position="725"/>
        <end position="736"/>
    </location>
</feature>
<dbReference type="VEuPathDB" id="TrichDB:TVAG_178230"/>
<reference evidence="3" key="1">
    <citation type="submission" date="2006-10" db="EMBL/GenBank/DDBJ databases">
        <authorList>
            <person name="Amadeo P."/>
            <person name="Zhao Q."/>
            <person name="Wortman J."/>
            <person name="Fraser-Liggett C."/>
            <person name="Carlton J."/>
        </authorList>
    </citation>
    <scope>NUCLEOTIDE SEQUENCE</scope>
    <source>
        <strain evidence="3">G3</strain>
    </source>
</reference>
<gene>
    <name evidence="3" type="ORF">TVAG_178230</name>
</gene>
<dbReference type="VEuPathDB" id="TrichDB:TVAGG3_0600650"/>
<dbReference type="PANTHER" id="PTHR19327">
    <property type="entry name" value="GOLGIN"/>
    <property type="match status" value="1"/>
</dbReference>
<evidence type="ECO:0000313" key="4">
    <source>
        <dbReference type="Proteomes" id="UP000001542"/>
    </source>
</evidence>
<dbReference type="GO" id="GO:0007076">
    <property type="term" value="P:mitotic chromosome condensation"/>
    <property type="evidence" value="ECO:0000318"/>
    <property type="project" value="GO_Central"/>
</dbReference>
<dbReference type="GO" id="GO:0000785">
    <property type="term" value="C:chromatin"/>
    <property type="evidence" value="ECO:0000318"/>
    <property type="project" value="GO_Central"/>
</dbReference>
<evidence type="ECO:0000256" key="1">
    <source>
        <dbReference type="SAM" id="Coils"/>
    </source>
</evidence>
<feature type="coiled-coil region" evidence="1">
    <location>
        <begin position="469"/>
        <end position="577"/>
    </location>
</feature>
<feature type="coiled-coil region" evidence="1">
    <location>
        <begin position="23"/>
        <end position="57"/>
    </location>
</feature>
<dbReference type="PANTHER" id="PTHR19327:SF0">
    <property type="entry name" value="GOLGIN SUBFAMILY A MEMBER 4"/>
    <property type="match status" value="1"/>
</dbReference>
<feature type="coiled-coil region" evidence="1">
    <location>
        <begin position="336"/>
        <end position="377"/>
    </location>
</feature>
<dbReference type="GO" id="GO:0000796">
    <property type="term" value="C:condensin complex"/>
    <property type="evidence" value="ECO:0000318"/>
    <property type="project" value="GO_Central"/>
</dbReference>
<dbReference type="SMR" id="A2DIH5"/>
<reference evidence="3" key="2">
    <citation type="journal article" date="2007" name="Science">
        <title>Draft genome sequence of the sexually transmitted pathogen Trichomonas vaginalis.</title>
        <authorList>
            <person name="Carlton J.M."/>
            <person name="Hirt R.P."/>
            <person name="Silva J.C."/>
            <person name="Delcher A.L."/>
            <person name="Schatz M."/>
            <person name="Zhao Q."/>
            <person name="Wortman J.R."/>
            <person name="Bidwell S.L."/>
            <person name="Alsmark U.C.M."/>
            <person name="Besteiro S."/>
            <person name="Sicheritz-Ponten T."/>
            <person name="Noel C.J."/>
            <person name="Dacks J.B."/>
            <person name="Foster P.G."/>
            <person name="Simillion C."/>
            <person name="Van de Peer Y."/>
            <person name="Miranda-Saavedra D."/>
            <person name="Barton G.J."/>
            <person name="Westrop G.D."/>
            <person name="Mueller S."/>
            <person name="Dessi D."/>
            <person name="Fiori P.L."/>
            <person name="Ren Q."/>
            <person name="Paulsen I."/>
            <person name="Zhang H."/>
            <person name="Bastida-Corcuera F.D."/>
            <person name="Simoes-Barbosa A."/>
            <person name="Brown M.T."/>
            <person name="Hayes R.D."/>
            <person name="Mukherjee M."/>
            <person name="Okumura C.Y."/>
            <person name="Schneider R."/>
            <person name="Smith A.J."/>
            <person name="Vanacova S."/>
            <person name="Villalvazo M."/>
            <person name="Haas B.J."/>
            <person name="Pertea M."/>
            <person name="Feldblyum T.V."/>
            <person name="Utterback T.R."/>
            <person name="Shu C.L."/>
            <person name="Osoegawa K."/>
            <person name="de Jong P.J."/>
            <person name="Hrdy I."/>
            <person name="Horvathova L."/>
            <person name="Zubacova Z."/>
            <person name="Dolezal P."/>
            <person name="Malik S.B."/>
            <person name="Logsdon J.M. Jr."/>
            <person name="Henze K."/>
            <person name="Gupta A."/>
            <person name="Wang C.C."/>
            <person name="Dunne R.L."/>
            <person name="Upcroft J.A."/>
            <person name="Upcroft P."/>
            <person name="White O."/>
            <person name="Salzberg S.L."/>
            <person name="Tang P."/>
            <person name="Chiu C.-H."/>
            <person name="Lee Y.-S."/>
            <person name="Embley T.M."/>
            <person name="Coombs G.H."/>
            <person name="Mottram J.C."/>
            <person name="Tachezy J."/>
            <person name="Fraser-Liggett C.M."/>
            <person name="Johnson P.J."/>
        </authorList>
    </citation>
    <scope>NUCLEOTIDE SEQUENCE [LARGE SCALE GENOMIC DNA]</scope>
    <source>
        <strain evidence="3">G3</strain>
    </source>
</reference>
<dbReference type="GO" id="GO:0003682">
    <property type="term" value="F:chromatin binding"/>
    <property type="evidence" value="ECO:0000318"/>
    <property type="project" value="GO_Central"/>
</dbReference>